<dbReference type="AlphaFoldDB" id="A0A6A7K631"/>
<dbReference type="GO" id="GO:0005737">
    <property type="term" value="C:cytoplasm"/>
    <property type="evidence" value="ECO:0007669"/>
    <property type="project" value="UniProtKB-SubCell"/>
</dbReference>
<evidence type="ECO:0000256" key="4">
    <source>
        <dbReference type="ARBA" id="ARBA00022960"/>
    </source>
</evidence>
<feature type="binding site" evidence="6">
    <location>
        <begin position="199"/>
        <end position="202"/>
    </location>
    <ligand>
        <name>ATP</name>
        <dbReference type="ChEBI" id="CHEBI:30616"/>
    </ligand>
</feature>
<keyword evidence="1 6" id="KW-0963">Cytoplasm</keyword>
<keyword evidence="4 6" id="KW-0133">Cell shape</keyword>
<dbReference type="InterPro" id="IPR004753">
    <property type="entry name" value="MreB"/>
</dbReference>
<feature type="binding site" evidence="6">
    <location>
        <begin position="279"/>
        <end position="282"/>
    </location>
    <ligand>
        <name>ATP</name>
        <dbReference type="ChEBI" id="CHEBI:30616"/>
    </ligand>
</feature>
<dbReference type="EMBL" id="WHNX01000004">
    <property type="protein sequence ID" value="MPW24842.1"/>
    <property type="molecule type" value="Genomic_DNA"/>
</dbReference>
<dbReference type="HAMAP" id="MF_02207">
    <property type="entry name" value="MreB"/>
    <property type="match status" value="1"/>
</dbReference>
<evidence type="ECO:0000256" key="3">
    <source>
        <dbReference type="ARBA" id="ARBA00022840"/>
    </source>
</evidence>
<dbReference type="InterPro" id="IPR043129">
    <property type="entry name" value="ATPase_NBD"/>
</dbReference>
<evidence type="ECO:0000313" key="7">
    <source>
        <dbReference type="EMBL" id="MPW24842.1"/>
    </source>
</evidence>
<comment type="subcellular location">
    <subcellularLocation>
        <location evidence="6">Cytoplasm</location>
    </subcellularLocation>
    <text evidence="6">Membrane-associated.</text>
</comment>
<evidence type="ECO:0000313" key="8">
    <source>
        <dbReference type="Proteomes" id="UP000440004"/>
    </source>
</evidence>
<name>A0A6A7K631_9FIRM</name>
<proteinExistence type="inferred from homology"/>
<keyword evidence="2 6" id="KW-0547">Nucleotide-binding</keyword>
<dbReference type="Pfam" id="PF06723">
    <property type="entry name" value="MreB_Mbl"/>
    <property type="match status" value="1"/>
</dbReference>
<dbReference type="NCBIfam" id="TIGR00904">
    <property type="entry name" value="mreB"/>
    <property type="match status" value="1"/>
</dbReference>
<keyword evidence="3 6" id="KW-0067">ATP-binding</keyword>
<dbReference type="NCBIfam" id="NF010539">
    <property type="entry name" value="PRK13927.1"/>
    <property type="match status" value="1"/>
</dbReference>
<dbReference type="GO" id="GO:0008360">
    <property type="term" value="P:regulation of cell shape"/>
    <property type="evidence" value="ECO:0007669"/>
    <property type="project" value="UniProtKB-UniRule"/>
</dbReference>
<dbReference type="Proteomes" id="UP000440004">
    <property type="component" value="Unassembled WGS sequence"/>
</dbReference>
<comment type="similarity">
    <text evidence="5 6">Belongs to the FtsA/MreB family.</text>
</comment>
<dbReference type="GO" id="GO:0005524">
    <property type="term" value="F:ATP binding"/>
    <property type="evidence" value="ECO:0007669"/>
    <property type="project" value="UniProtKB-KW"/>
</dbReference>
<sequence length="329" mass="35126">MGIDLGTANTIVTVKGKGIIIREPSVVAINLETKEAIAVGNEAKEMIGRTPGNIVALRPLRDGVIADFRSTQIMLKYFIDKAVKIAKVRKPRVLVGVPSDITEVERKAVIEAAQMAGASQIGIIEEALATAIGADLPVEEATGSMVIDIGGGTTDIAVISLGGLVVSMSKRVGGDDFDNAIIQYIRNKYSLAIGERTAEALKMNIACALKNYEDKQMDIKGRDLVSGLPKKVVITTDDIYEALEHPIQTIVESVKNVLEKTPPELSSDIMNRGIVMTGGGALLQGFNMLIEQETGISCVIAEDPLDCVAKGTQKVLEKGYDSVIFSSKK</sequence>
<dbReference type="PRINTS" id="PR01652">
    <property type="entry name" value="SHAPEPROTEIN"/>
</dbReference>
<comment type="function">
    <text evidence="6">Forms membrane-associated dynamic filaments that are essential for cell shape determination. Acts by regulating cell wall synthesis and cell elongation, and thus cell shape. A feedback loop between cell geometry and MreB localization may maintain elongated cell shape by targeting cell wall growth to regions of negative cell wall curvature.</text>
</comment>
<protein>
    <recommendedName>
        <fullName evidence="6">Cell shape-determining protein MreB</fullName>
    </recommendedName>
</protein>
<keyword evidence="8" id="KW-1185">Reference proteome</keyword>
<organism evidence="7 8">
    <name type="scientific">Alkalibaculum sporogenes</name>
    <dbReference type="NCBI Taxonomy" id="2655001"/>
    <lineage>
        <taxon>Bacteria</taxon>
        <taxon>Bacillati</taxon>
        <taxon>Bacillota</taxon>
        <taxon>Clostridia</taxon>
        <taxon>Eubacteriales</taxon>
        <taxon>Eubacteriaceae</taxon>
        <taxon>Alkalibaculum</taxon>
    </lineage>
</organism>
<dbReference type="InterPro" id="IPR056546">
    <property type="entry name" value="MreB_MamK-like"/>
</dbReference>
<dbReference type="Gene3D" id="3.30.420.40">
    <property type="match status" value="2"/>
</dbReference>
<comment type="caution">
    <text evidence="7">The sequence shown here is derived from an EMBL/GenBank/DDBJ whole genome shotgun (WGS) entry which is preliminary data.</text>
</comment>
<evidence type="ECO:0000256" key="5">
    <source>
        <dbReference type="ARBA" id="ARBA00023458"/>
    </source>
</evidence>
<accession>A0A6A7K631</accession>
<dbReference type="PANTHER" id="PTHR42749">
    <property type="entry name" value="CELL SHAPE-DETERMINING PROTEIN MREB"/>
    <property type="match status" value="1"/>
</dbReference>
<dbReference type="GO" id="GO:0000902">
    <property type="term" value="P:cell morphogenesis"/>
    <property type="evidence" value="ECO:0007669"/>
    <property type="project" value="InterPro"/>
</dbReference>
<gene>
    <name evidence="6" type="primary">mreB</name>
    <name evidence="7" type="ORF">GC105_03430</name>
</gene>
<feature type="binding site" evidence="6">
    <location>
        <begin position="151"/>
        <end position="153"/>
    </location>
    <ligand>
        <name>ATP</name>
        <dbReference type="ChEBI" id="CHEBI:30616"/>
    </ligand>
</feature>
<comment type="subunit">
    <text evidence="6">Forms polymers.</text>
</comment>
<evidence type="ECO:0000256" key="6">
    <source>
        <dbReference type="HAMAP-Rule" id="MF_02207"/>
    </source>
</evidence>
<dbReference type="CDD" id="cd10225">
    <property type="entry name" value="ASKHA_NBD_MreB-like"/>
    <property type="match status" value="1"/>
</dbReference>
<reference evidence="7 8" key="1">
    <citation type="submission" date="2019-10" db="EMBL/GenBank/DDBJ databases">
        <title>Alkalibaculum tamaniensis sp.nov., a new alkaliphilic acetogen, isolated on methoxylated aromatics from a mud volcano.</title>
        <authorList>
            <person name="Khomyakova M.A."/>
            <person name="Merkel A.Y."/>
            <person name="Bonch-Osmolovskaya E.A."/>
            <person name="Slobodkin A.I."/>
        </authorList>
    </citation>
    <scope>NUCLEOTIDE SEQUENCE [LARGE SCALE GENOMIC DNA]</scope>
    <source>
        <strain evidence="7 8">M08DMB</strain>
    </source>
</reference>
<feature type="binding site" evidence="6">
    <location>
        <begin position="7"/>
        <end position="9"/>
    </location>
    <ligand>
        <name>ATP</name>
        <dbReference type="ChEBI" id="CHEBI:30616"/>
    </ligand>
</feature>
<dbReference type="PANTHER" id="PTHR42749:SF1">
    <property type="entry name" value="CELL SHAPE-DETERMINING PROTEIN MREB"/>
    <property type="match status" value="1"/>
</dbReference>
<evidence type="ECO:0000256" key="2">
    <source>
        <dbReference type="ARBA" id="ARBA00022741"/>
    </source>
</evidence>
<dbReference type="SUPFAM" id="SSF53067">
    <property type="entry name" value="Actin-like ATPase domain"/>
    <property type="match status" value="2"/>
</dbReference>
<evidence type="ECO:0000256" key="1">
    <source>
        <dbReference type="ARBA" id="ARBA00022490"/>
    </source>
</evidence>